<dbReference type="CDD" id="cd00093">
    <property type="entry name" value="HTH_XRE"/>
    <property type="match status" value="1"/>
</dbReference>
<dbReference type="InterPro" id="IPR010982">
    <property type="entry name" value="Lambda_DNA-bd_dom_sf"/>
</dbReference>
<dbReference type="Proteomes" id="UP000261208">
    <property type="component" value="Unassembled WGS sequence"/>
</dbReference>
<name>A0A3E4M187_9FIRM</name>
<keyword evidence="1" id="KW-0238">DNA-binding</keyword>
<dbReference type="PANTHER" id="PTHR46558">
    <property type="entry name" value="TRACRIPTIONAL REGULATORY PROTEIN-RELATED-RELATED"/>
    <property type="match status" value="1"/>
</dbReference>
<dbReference type="PROSITE" id="PS50943">
    <property type="entry name" value="HTH_CROC1"/>
    <property type="match status" value="1"/>
</dbReference>
<dbReference type="Gene3D" id="1.10.260.40">
    <property type="entry name" value="lambda repressor-like DNA-binding domains"/>
    <property type="match status" value="1"/>
</dbReference>
<evidence type="ECO:0000313" key="4">
    <source>
        <dbReference type="Proteomes" id="UP000261208"/>
    </source>
</evidence>
<dbReference type="EMBL" id="QSQQ01000032">
    <property type="protein sequence ID" value="RGK43439.1"/>
    <property type="molecule type" value="Genomic_DNA"/>
</dbReference>
<dbReference type="RefSeq" id="WP_147327582.1">
    <property type="nucleotide sequence ID" value="NZ_QSQQ01000032.1"/>
</dbReference>
<evidence type="ECO:0000259" key="2">
    <source>
        <dbReference type="PROSITE" id="PS50943"/>
    </source>
</evidence>
<protein>
    <submittedName>
        <fullName evidence="3">XRE family transcriptional regulator</fullName>
    </submittedName>
</protein>
<accession>A0A3E4M187</accession>
<organism evidence="3 4">
    <name type="scientific">Dorea formicigenerans</name>
    <dbReference type="NCBI Taxonomy" id="39486"/>
    <lineage>
        <taxon>Bacteria</taxon>
        <taxon>Bacillati</taxon>
        <taxon>Bacillota</taxon>
        <taxon>Clostridia</taxon>
        <taxon>Lachnospirales</taxon>
        <taxon>Lachnospiraceae</taxon>
        <taxon>Dorea</taxon>
    </lineage>
</organism>
<comment type="caution">
    <text evidence="3">The sequence shown here is derived from an EMBL/GenBank/DDBJ whole genome shotgun (WGS) entry which is preliminary data.</text>
</comment>
<sequence length="47" mass="5779">MELYKQIKRYRTDMNLSQEELAEKIYVTRQTISNWENDKSYPDIHSL</sequence>
<dbReference type="InterPro" id="IPR001387">
    <property type="entry name" value="Cro/C1-type_HTH"/>
</dbReference>
<dbReference type="GO" id="GO:0003677">
    <property type="term" value="F:DNA binding"/>
    <property type="evidence" value="ECO:0007669"/>
    <property type="project" value="UniProtKB-KW"/>
</dbReference>
<dbReference type="Pfam" id="PF01381">
    <property type="entry name" value="HTH_3"/>
    <property type="match status" value="1"/>
</dbReference>
<evidence type="ECO:0000256" key="1">
    <source>
        <dbReference type="ARBA" id="ARBA00023125"/>
    </source>
</evidence>
<reference evidence="3 4" key="1">
    <citation type="submission" date="2018-08" db="EMBL/GenBank/DDBJ databases">
        <title>A genome reference for cultivated species of the human gut microbiota.</title>
        <authorList>
            <person name="Zou Y."/>
            <person name="Xue W."/>
            <person name="Luo G."/>
        </authorList>
    </citation>
    <scope>NUCLEOTIDE SEQUENCE [LARGE SCALE GENOMIC DNA]</scope>
    <source>
        <strain evidence="3 4">TF11-11</strain>
    </source>
</reference>
<dbReference type="PANTHER" id="PTHR46558:SF15">
    <property type="entry name" value="HELIX-TURN-HELIX DOMAIN PROTEIN"/>
    <property type="match status" value="1"/>
</dbReference>
<dbReference type="AlphaFoldDB" id="A0A3E4M187"/>
<feature type="non-terminal residue" evidence="3">
    <location>
        <position position="47"/>
    </location>
</feature>
<evidence type="ECO:0000313" key="3">
    <source>
        <dbReference type="EMBL" id="RGK43439.1"/>
    </source>
</evidence>
<feature type="domain" description="HTH cro/C1-type" evidence="2">
    <location>
        <begin position="7"/>
        <end position="47"/>
    </location>
</feature>
<proteinExistence type="predicted"/>
<dbReference type="SUPFAM" id="SSF47413">
    <property type="entry name" value="lambda repressor-like DNA-binding domains"/>
    <property type="match status" value="1"/>
</dbReference>
<gene>
    <name evidence="3" type="ORF">DXD10_16160</name>
</gene>